<dbReference type="InterPro" id="IPR028938">
    <property type="entry name" value="Rsf1-like"/>
</dbReference>
<dbReference type="SUPFAM" id="SSF57903">
    <property type="entry name" value="FYVE/PHD zinc finger"/>
    <property type="match status" value="1"/>
</dbReference>
<dbReference type="InterPro" id="IPR019786">
    <property type="entry name" value="Zinc_finger_PHD-type_CS"/>
</dbReference>
<evidence type="ECO:0000256" key="1">
    <source>
        <dbReference type="ARBA" id="ARBA00022723"/>
    </source>
</evidence>
<gene>
    <name evidence="6" type="ORF">SCLTRI_LOCUS6968</name>
</gene>
<proteinExistence type="predicted"/>
<evidence type="ECO:0000313" key="7">
    <source>
        <dbReference type="Proteomes" id="UP000624404"/>
    </source>
</evidence>
<feature type="region of interest" description="Disordered" evidence="4">
    <location>
        <begin position="181"/>
        <end position="229"/>
    </location>
</feature>
<evidence type="ECO:0000313" key="6">
    <source>
        <dbReference type="EMBL" id="CAD6447176.1"/>
    </source>
</evidence>
<feature type="region of interest" description="Disordered" evidence="4">
    <location>
        <begin position="316"/>
        <end position="344"/>
    </location>
</feature>
<dbReference type="EMBL" id="CAJHIA010000024">
    <property type="protein sequence ID" value="CAD6447176.1"/>
    <property type="molecule type" value="Genomic_DNA"/>
</dbReference>
<dbReference type="SMART" id="SM00249">
    <property type="entry name" value="PHD"/>
    <property type="match status" value="1"/>
</dbReference>
<evidence type="ECO:0000256" key="3">
    <source>
        <dbReference type="ARBA" id="ARBA00022833"/>
    </source>
</evidence>
<feature type="compositionally biased region" description="Polar residues" evidence="4">
    <location>
        <begin position="711"/>
        <end position="726"/>
    </location>
</feature>
<keyword evidence="2" id="KW-0863">Zinc-finger</keyword>
<feature type="domain" description="Zinc finger PHD-type" evidence="5">
    <location>
        <begin position="430"/>
        <end position="480"/>
    </location>
</feature>
<dbReference type="PANTHER" id="PTHR14296">
    <property type="entry name" value="REMODELING AND SPACING FACTOR 1"/>
    <property type="match status" value="1"/>
</dbReference>
<feature type="compositionally biased region" description="Basic residues" evidence="4">
    <location>
        <begin position="200"/>
        <end position="216"/>
    </location>
</feature>
<dbReference type="GO" id="GO:0006355">
    <property type="term" value="P:regulation of DNA-templated transcription"/>
    <property type="evidence" value="ECO:0007669"/>
    <property type="project" value="InterPro"/>
</dbReference>
<dbReference type="OrthoDB" id="303107at2759"/>
<feature type="compositionally biased region" description="Low complexity" evidence="4">
    <location>
        <begin position="654"/>
        <end position="667"/>
    </location>
</feature>
<keyword evidence="3" id="KW-0862">Zinc</keyword>
<dbReference type="InterPro" id="IPR011011">
    <property type="entry name" value="Znf_FYVE_PHD"/>
</dbReference>
<dbReference type="InterPro" id="IPR013083">
    <property type="entry name" value="Znf_RING/FYVE/PHD"/>
</dbReference>
<feature type="compositionally biased region" description="Polar residues" evidence="4">
    <location>
        <begin position="733"/>
        <end position="748"/>
    </location>
</feature>
<dbReference type="GO" id="GO:0008270">
    <property type="term" value="F:zinc ion binding"/>
    <property type="evidence" value="ECO:0007669"/>
    <property type="project" value="UniProtKB-KW"/>
</dbReference>
<dbReference type="PROSITE" id="PS01359">
    <property type="entry name" value="ZF_PHD_1"/>
    <property type="match status" value="1"/>
</dbReference>
<dbReference type="GO" id="GO:0031213">
    <property type="term" value="C:RSF complex"/>
    <property type="evidence" value="ECO:0007669"/>
    <property type="project" value="InterPro"/>
</dbReference>
<keyword evidence="1" id="KW-0479">Metal-binding</keyword>
<dbReference type="InterPro" id="IPR019787">
    <property type="entry name" value="Znf_PHD-finger"/>
</dbReference>
<feature type="region of interest" description="Disordered" evidence="4">
    <location>
        <begin position="1"/>
        <end position="20"/>
    </location>
</feature>
<feature type="compositionally biased region" description="Polar residues" evidence="4">
    <location>
        <begin position="503"/>
        <end position="529"/>
    </location>
</feature>
<evidence type="ECO:0000256" key="2">
    <source>
        <dbReference type="ARBA" id="ARBA00022771"/>
    </source>
</evidence>
<name>A0A8H2ZSQ5_9HELO</name>
<feature type="compositionally biased region" description="Polar residues" evidence="4">
    <location>
        <begin position="546"/>
        <end position="572"/>
    </location>
</feature>
<accession>A0A8H2ZSQ5</accession>
<dbReference type="Gene3D" id="3.30.40.10">
    <property type="entry name" value="Zinc/RING finger domain, C3HC4 (zinc finger)"/>
    <property type="match status" value="1"/>
</dbReference>
<feature type="compositionally biased region" description="Basic and acidic residues" evidence="4">
    <location>
        <begin position="687"/>
        <end position="696"/>
    </location>
</feature>
<comment type="caution">
    <text evidence="6">The sequence shown here is derived from an EMBL/GenBank/DDBJ whole genome shotgun (WGS) entry which is preliminary data.</text>
</comment>
<evidence type="ECO:0000256" key="4">
    <source>
        <dbReference type="SAM" id="MobiDB-lite"/>
    </source>
</evidence>
<feature type="compositionally biased region" description="Basic and acidic residues" evidence="4">
    <location>
        <begin position="324"/>
        <end position="344"/>
    </location>
</feature>
<feature type="compositionally biased region" description="Polar residues" evidence="4">
    <location>
        <begin position="762"/>
        <end position="773"/>
    </location>
</feature>
<keyword evidence="7" id="KW-1185">Reference proteome</keyword>
<dbReference type="InterPro" id="IPR001965">
    <property type="entry name" value="Znf_PHD"/>
</dbReference>
<dbReference type="Pfam" id="PF00628">
    <property type="entry name" value="PHD"/>
    <property type="match status" value="1"/>
</dbReference>
<reference evidence="6" key="1">
    <citation type="submission" date="2020-10" db="EMBL/GenBank/DDBJ databases">
        <authorList>
            <person name="Kusch S."/>
        </authorList>
    </citation>
    <scope>NUCLEOTIDE SEQUENCE</scope>
    <source>
        <strain evidence="6">SwB9</strain>
    </source>
</reference>
<evidence type="ECO:0000259" key="5">
    <source>
        <dbReference type="SMART" id="SM00249"/>
    </source>
</evidence>
<dbReference type="PANTHER" id="PTHR14296:SF3">
    <property type="entry name" value="DIKAR, ISOFORM F"/>
    <property type="match status" value="1"/>
</dbReference>
<feature type="compositionally biased region" description="Pro residues" evidence="4">
    <location>
        <begin position="789"/>
        <end position="798"/>
    </location>
</feature>
<dbReference type="Proteomes" id="UP000624404">
    <property type="component" value="Unassembled WGS sequence"/>
</dbReference>
<protein>
    <submittedName>
        <fullName evidence="6">E50bc2b7-066b-40ce-8d00-f9f53e520bc4</fullName>
    </submittedName>
</protein>
<organism evidence="6 7">
    <name type="scientific">Sclerotinia trifoliorum</name>
    <dbReference type="NCBI Taxonomy" id="28548"/>
    <lineage>
        <taxon>Eukaryota</taxon>
        <taxon>Fungi</taxon>
        <taxon>Dikarya</taxon>
        <taxon>Ascomycota</taxon>
        <taxon>Pezizomycotina</taxon>
        <taxon>Leotiomycetes</taxon>
        <taxon>Helotiales</taxon>
        <taxon>Sclerotiniaceae</taxon>
        <taxon>Sclerotinia</taxon>
    </lineage>
</organism>
<dbReference type="AlphaFoldDB" id="A0A8H2ZSQ5"/>
<feature type="region of interest" description="Disordered" evidence="4">
    <location>
        <begin position="483"/>
        <end position="822"/>
    </location>
</feature>
<sequence>MVSARKRGRQEMETSEIPQEPSMIDRLRNMWEFANLAQWIFIFGRTVKIDENIGIEELELECSKTHSTVLPEIGLALLKFVSSHRGLTPEIFDEYTRRQYVAKAPERNPYGTEEEPAKFADFDAFTKIRILQQLTQWTMISPERIRERMEETKDIEQTSWRIEPCGWDSDDREYYVLDDNRLYRRTEPPPPPPPAATYKKNSKKGKAAARASKRRKTTDTVESEAEGSAEVPIEENIDDGFGGAKWECIAVSFEDFTAFAASMEKTRDPNEKILRKRIVDDVLPLLEKQEEARKRKEAQKQRELINIEKLATAKRSSRIAGKMEQQKQEEELREAERKKQQDLAMAKKEQQKWLKLEKERETRMMTREQRVKEREARRILHEEELANLSEDSKKVGSGEGRLSERHLKAEIERKKQALEQLNEEDDWIFDCICGAYGQIDDGTHSIACEKCNIWQHSKCVGVSEAEADREDFEFICTTCKRRAEDAEKAKNQPPIKIKLGRPASSSSPVPSKQNGVSNIDNEAMSNGKSSAPPASPQKALPKMHLFSTTNGARKSAQSSKVSSPQRQSNTGNRPPPILPPKFTNRNERAGSPVGKTDVRQSIEISTGGSPSLPRHNGLANSNPFSSPVPHSPTSLPPPKNLTTNGARYNRSPSKHQSSPISSPIQQSLELPDLKNNGDVPTQPLNGLHREQNDRRSSFNFSSPLTGVPVLTPSQKNGPIPSSSFEQNGHAATPSGTSRFTMITASSPGLDQDPLDPGHASALPSSISGISPTKHSPPRPASNGTSTPAILPPIAPLTPSPRSQNLTPPIKPLGPQLSKRTAP</sequence>